<proteinExistence type="predicted"/>
<reference evidence="2" key="2">
    <citation type="journal article" date="2015" name="Data Brief">
        <title>Shoot transcriptome of the giant reed, Arundo donax.</title>
        <authorList>
            <person name="Barrero R.A."/>
            <person name="Guerrero F.D."/>
            <person name="Moolhuijzen P."/>
            <person name="Goolsby J.A."/>
            <person name="Tidwell J."/>
            <person name="Bellgard S.E."/>
            <person name="Bellgard M.I."/>
        </authorList>
    </citation>
    <scope>NUCLEOTIDE SEQUENCE</scope>
    <source>
        <tissue evidence="2">Shoot tissue taken approximately 20 cm above the soil surface</tissue>
    </source>
</reference>
<name>A0A0A9HD40_ARUDO</name>
<evidence type="ECO:0000313" key="2">
    <source>
        <dbReference type="EMBL" id="JAE34637.1"/>
    </source>
</evidence>
<dbReference type="EMBL" id="GBRH01163259">
    <property type="protein sequence ID" value="JAE34637.1"/>
    <property type="molecule type" value="Transcribed_RNA"/>
</dbReference>
<accession>A0A0A9HD40</accession>
<keyword evidence="1" id="KW-0472">Membrane</keyword>
<protein>
    <submittedName>
        <fullName evidence="2">Uncharacterized protein</fullName>
    </submittedName>
</protein>
<feature type="transmembrane region" description="Helical" evidence="1">
    <location>
        <begin position="6"/>
        <end position="23"/>
    </location>
</feature>
<keyword evidence="1" id="KW-1133">Transmembrane helix</keyword>
<keyword evidence="1" id="KW-0812">Transmembrane</keyword>
<dbReference type="AlphaFoldDB" id="A0A0A9HD40"/>
<organism evidence="2">
    <name type="scientific">Arundo donax</name>
    <name type="common">Giant reed</name>
    <name type="synonym">Donax arundinaceus</name>
    <dbReference type="NCBI Taxonomy" id="35708"/>
    <lineage>
        <taxon>Eukaryota</taxon>
        <taxon>Viridiplantae</taxon>
        <taxon>Streptophyta</taxon>
        <taxon>Embryophyta</taxon>
        <taxon>Tracheophyta</taxon>
        <taxon>Spermatophyta</taxon>
        <taxon>Magnoliopsida</taxon>
        <taxon>Liliopsida</taxon>
        <taxon>Poales</taxon>
        <taxon>Poaceae</taxon>
        <taxon>PACMAD clade</taxon>
        <taxon>Arundinoideae</taxon>
        <taxon>Arundineae</taxon>
        <taxon>Arundo</taxon>
    </lineage>
</organism>
<evidence type="ECO:0000256" key="1">
    <source>
        <dbReference type="SAM" id="Phobius"/>
    </source>
</evidence>
<reference evidence="2" key="1">
    <citation type="submission" date="2014-09" db="EMBL/GenBank/DDBJ databases">
        <authorList>
            <person name="Magalhaes I.L.F."/>
            <person name="Oliveira U."/>
            <person name="Santos F.R."/>
            <person name="Vidigal T.H.D.A."/>
            <person name="Brescovit A.D."/>
            <person name="Santos A.J."/>
        </authorList>
    </citation>
    <scope>NUCLEOTIDE SEQUENCE</scope>
    <source>
        <tissue evidence="2">Shoot tissue taken approximately 20 cm above the soil surface</tissue>
    </source>
</reference>
<sequence>MQKEEHSNFITTLFVFLFNKICLSQYSMHT</sequence>